<accession>A0A811LEH9</accession>
<organism evidence="1 2">
    <name type="scientific">Bursaphelenchus okinawaensis</name>
    <dbReference type="NCBI Taxonomy" id="465554"/>
    <lineage>
        <taxon>Eukaryota</taxon>
        <taxon>Metazoa</taxon>
        <taxon>Ecdysozoa</taxon>
        <taxon>Nematoda</taxon>
        <taxon>Chromadorea</taxon>
        <taxon>Rhabditida</taxon>
        <taxon>Tylenchina</taxon>
        <taxon>Tylenchomorpha</taxon>
        <taxon>Aphelenchoidea</taxon>
        <taxon>Aphelenchoididae</taxon>
        <taxon>Bursaphelenchus</taxon>
    </lineage>
</organism>
<name>A0A811LEH9_9BILA</name>
<dbReference type="Proteomes" id="UP000614601">
    <property type="component" value="Unassembled WGS sequence"/>
</dbReference>
<dbReference type="EMBL" id="CAJFDH010000005">
    <property type="protein sequence ID" value="CAD5226083.1"/>
    <property type="molecule type" value="Genomic_DNA"/>
</dbReference>
<proteinExistence type="predicted"/>
<gene>
    <name evidence="1" type="ORF">BOKJ2_LOCUS11900</name>
</gene>
<dbReference type="EMBL" id="CAJFCW020000005">
    <property type="protein sequence ID" value="CAG9121729.1"/>
    <property type="molecule type" value="Genomic_DNA"/>
</dbReference>
<dbReference type="AlphaFoldDB" id="A0A811LEH9"/>
<reference evidence="1" key="1">
    <citation type="submission" date="2020-09" db="EMBL/GenBank/DDBJ databases">
        <authorList>
            <person name="Kikuchi T."/>
        </authorList>
    </citation>
    <scope>NUCLEOTIDE SEQUENCE</scope>
    <source>
        <strain evidence="1">SH1</strain>
    </source>
</reference>
<comment type="caution">
    <text evidence="1">The sequence shown here is derived from an EMBL/GenBank/DDBJ whole genome shotgun (WGS) entry which is preliminary data.</text>
</comment>
<protein>
    <submittedName>
        <fullName evidence="1">Uncharacterized protein</fullName>
    </submittedName>
</protein>
<evidence type="ECO:0000313" key="1">
    <source>
        <dbReference type="EMBL" id="CAD5226083.1"/>
    </source>
</evidence>
<evidence type="ECO:0000313" key="2">
    <source>
        <dbReference type="Proteomes" id="UP000614601"/>
    </source>
</evidence>
<dbReference type="Proteomes" id="UP000783686">
    <property type="component" value="Unassembled WGS sequence"/>
</dbReference>
<sequence length="124" mass="13556">MTYMFAARCRGEPVKSNAGNYCVAIGRDLKRAGCVKEAAIPTGLEIGYAPTTTDETQYSHYIKFTHNCHEHGDGEVITGIAFADHYNIKPINIHICGDQEVAPSVGYNFGAIELSQLNHRKPAS</sequence>
<keyword evidence="2" id="KW-1185">Reference proteome</keyword>